<dbReference type="InterPro" id="IPR003173">
    <property type="entry name" value="PC4_C"/>
</dbReference>
<evidence type="ECO:0000313" key="10">
    <source>
        <dbReference type="Proteomes" id="UP001233999"/>
    </source>
</evidence>
<evidence type="ECO:0000256" key="3">
    <source>
        <dbReference type="ARBA" id="ARBA00023015"/>
    </source>
</evidence>
<evidence type="ECO:0000256" key="2">
    <source>
        <dbReference type="ARBA" id="ARBA00009001"/>
    </source>
</evidence>
<feature type="region of interest" description="Disordered" evidence="7">
    <location>
        <begin position="59"/>
        <end position="103"/>
    </location>
</feature>
<dbReference type="Pfam" id="PF02229">
    <property type="entry name" value="PC4"/>
    <property type="match status" value="1"/>
</dbReference>
<reference evidence="9" key="2">
    <citation type="submission" date="2023-05" db="EMBL/GenBank/DDBJ databases">
        <authorList>
            <person name="Fouks B."/>
        </authorList>
    </citation>
    <scope>NUCLEOTIDE SEQUENCE</scope>
    <source>
        <strain evidence="9">Stay&amp;Tobe</strain>
        <tissue evidence="9">Testes</tissue>
    </source>
</reference>
<evidence type="ECO:0000256" key="1">
    <source>
        <dbReference type="ARBA" id="ARBA00004123"/>
    </source>
</evidence>
<protein>
    <recommendedName>
        <fullName evidence="8">Transcriptional coactivator p15 (PC4) C-terminal domain-containing protein</fullName>
    </recommendedName>
</protein>
<name>A0AAD8E583_DIPPU</name>
<dbReference type="InterPro" id="IPR009044">
    <property type="entry name" value="ssDNA-bd_transcriptional_reg"/>
</dbReference>
<evidence type="ECO:0000256" key="4">
    <source>
        <dbReference type="ARBA" id="ARBA00023125"/>
    </source>
</evidence>
<sequence>MLSTKENEGGHREPEQCGTGRELVWTGSIVCKKRKWRCHLNIRYRLVTDFSYFSIAMGKDKDKKKKKVESDSSSDSGPDDVNPPAPKKSKPNTSSSRKDDEEPSWLLERNRFIKVREFKGKVFIDIREYYEADGELKPGKKGISLSTTQWQKLKNVMSEVDDAVKEKC</sequence>
<feature type="compositionally biased region" description="Low complexity" evidence="7">
    <location>
        <begin position="71"/>
        <end position="80"/>
    </location>
</feature>
<evidence type="ECO:0000259" key="8">
    <source>
        <dbReference type="Pfam" id="PF02229"/>
    </source>
</evidence>
<reference evidence="9" key="1">
    <citation type="journal article" date="2023" name="IScience">
        <title>Live-bearing cockroach genome reveals convergent evolutionary mechanisms linked to viviparity in insects and beyond.</title>
        <authorList>
            <person name="Fouks B."/>
            <person name="Harrison M.C."/>
            <person name="Mikhailova A.A."/>
            <person name="Marchal E."/>
            <person name="English S."/>
            <person name="Carruthers M."/>
            <person name="Jennings E.C."/>
            <person name="Chiamaka E.L."/>
            <person name="Frigard R.A."/>
            <person name="Pippel M."/>
            <person name="Attardo G.M."/>
            <person name="Benoit J.B."/>
            <person name="Bornberg-Bauer E."/>
            <person name="Tobe S.S."/>
        </authorList>
    </citation>
    <scope>NUCLEOTIDE SEQUENCE</scope>
    <source>
        <strain evidence="9">Stay&amp;Tobe</strain>
    </source>
</reference>
<dbReference type="Proteomes" id="UP001233999">
    <property type="component" value="Unassembled WGS sequence"/>
</dbReference>
<dbReference type="GO" id="GO:0005634">
    <property type="term" value="C:nucleus"/>
    <property type="evidence" value="ECO:0007669"/>
    <property type="project" value="UniProtKB-SubCell"/>
</dbReference>
<proteinExistence type="inferred from homology"/>
<dbReference type="Gene3D" id="2.30.31.10">
    <property type="entry name" value="Transcriptional Coactivator Pc4, Chain A"/>
    <property type="match status" value="1"/>
</dbReference>
<comment type="similarity">
    <text evidence="2">Belongs to the transcriptional coactivator PC4 family.</text>
</comment>
<evidence type="ECO:0000256" key="6">
    <source>
        <dbReference type="ARBA" id="ARBA00023242"/>
    </source>
</evidence>
<dbReference type="EMBL" id="JASPKZ010009367">
    <property type="protein sequence ID" value="KAJ9577286.1"/>
    <property type="molecule type" value="Genomic_DNA"/>
</dbReference>
<evidence type="ECO:0000256" key="7">
    <source>
        <dbReference type="SAM" id="MobiDB-lite"/>
    </source>
</evidence>
<evidence type="ECO:0000313" key="9">
    <source>
        <dbReference type="EMBL" id="KAJ9577286.1"/>
    </source>
</evidence>
<dbReference type="SUPFAM" id="SSF54447">
    <property type="entry name" value="ssDNA-binding transcriptional regulator domain"/>
    <property type="match status" value="1"/>
</dbReference>
<accession>A0AAD8E583</accession>
<comment type="caution">
    <text evidence="9">The sequence shown here is derived from an EMBL/GenBank/DDBJ whole genome shotgun (WGS) entry which is preliminary data.</text>
</comment>
<dbReference type="GO" id="GO:0003677">
    <property type="term" value="F:DNA binding"/>
    <property type="evidence" value="ECO:0007669"/>
    <property type="project" value="UniProtKB-KW"/>
</dbReference>
<keyword evidence="3" id="KW-0805">Transcription regulation</keyword>
<dbReference type="AlphaFoldDB" id="A0AAD8E583"/>
<keyword evidence="4" id="KW-0238">DNA-binding</keyword>
<keyword evidence="10" id="KW-1185">Reference proteome</keyword>
<dbReference type="GO" id="GO:0060261">
    <property type="term" value="P:positive regulation of transcription initiation by RNA polymerase II"/>
    <property type="evidence" value="ECO:0007669"/>
    <property type="project" value="InterPro"/>
</dbReference>
<comment type="subcellular location">
    <subcellularLocation>
        <location evidence="1">Nucleus</location>
    </subcellularLocation>
</comment>
<dbReference type="InterPro" id="IPR045125">
    <property type="entry name" value="Sub1/Tcp4-like"/>
</dbReference>
<keyword evidence="5" id="KW-0804">Transcription</keyword>
<gene>
    <name evidence="9" type="ORF">L9F63_006125</name>
</gene>
<organism evidence="9 10">
    <name type="scientific">Diploptera punctata</name>
    <name type="common">Pacific beetle cockroach</name>
    <dbReference type="NCBI Taxonomy" id="6984"/>
    <lineage>
        <taxon>Eukaryota</taxon>
        <taxon>Metazoa</taxon>
        <taxon>Ecdysozoa</taxon>
        <taxon>Arthropoda</taxon>
        <taxon>Hexapoda</taxon>
        <taxon>Insecta</taxon>
        <taxon>Pterygota</taxon>
        <taxon>Neoptera</taxon>
        <taxon>Polyneoptera</taxon>
        <taxon>Dictyoptera</taxon>
        <taxon>Blattodea</taxon>
        <taxon>Blaberoidea</taxon>
        <taxon>Blaberidae</taxon>
        <taxon>Diplopterinae</taxon>
        <taxon>Diploptera</taxon>
    </lineage>
</organism>
<feature type="domain" description="Transcriptional coactivator p15 (PC4) C-terminal" evidence="8">
    <location>
        <begin position="107"/>
        <end position="155"/>
    </location>
</feature>
<evidence type="ECO:0000256" key="5">
    <source>
        <dbReference type="ARBA" id="ARBA00023163"/>
    </source>
</evidence>
<dbReference type="PANTHER" id="PTHR13215">
    <property type="entry name" value="RNA POLYMERASE II TRANSCRIPTIONAL COACTIVATOR"/>
    <property type="match status" value="1"/>
</dbReference>
<keyword evidence="6" id="KW-0539">Nucleus</keyword>
<dbReference type="GO" id="GO:0003713">
    <property type="term" value="F:transcription coactivator activity"/>
    <property type="evidence" value="ECO:0007669"/>
    <property type="project" value="InterPro"/>
</dbReference>